<keyword evidence="2" id="KW-1185">Reference proteome</keyword>
<protein>
    <submittedName>
        <fullName evidence="1">Uncharacterized protein</fullName>
    </submittedName>
</protein>
<organism evidence="1 2">
    <name type="scientific">Steinernema carpocapsae</name>
    <name type="common">Entomopathogenic nematode</name>
    <dbReference type="NCBI Taxonomy" id="34508"/>
    <lineage>
        <taxon>Eukaryota</taxon>
        <taxon>Metazoa</taxon>
        <taxon>Ecdysozoa</taxon>
        <taxon>Nematoda</taxon>
        <taxon>Chromadorea</taxon>
        <taxon>Rhabditida</taxon>
        <taxon>Tylenchina</taxon>
        <taxon>Panagrolaimomorpha</taxon>
        <taxon>Strongyloidoidea</taxon>
        <taxon>Steinernematidae</taxon>
        <taxon>Steinernema</taxon>
    </lineage>
</organism>
<dbReference type="AlphaFoldDB" id="A0A4U5LZC8"/>
<accession>A0A4U5LZC8</accession>
<name>A0A4U5LZC8_STECR</name>
<dbReference type="Proteomes" id="UP000298663">
    <property type="component" value="Unassembled WGS sequence"/>
</dbReference>
<reference evidence="1 2" key="1">
    <citation type="journal article" date="2015" name="Genome Biol.">
        <title>Comparative genomics of Steinernema reveals deeply conserved gene regulatory networks.</title>
        <authorList>
            <person name="Dillman A.R."/>
            <person name="Macchietto M."/>
            <person name="Porter C.F."/>
            <person name="Rogers A."/>
            <person name="Williams B."/>
            <person name="Antoshechkin I."/>
            <person name="Lee M.M."/>
            <person name="Goodwin Z."/>
            <person name="Lu X."/>
            <person name="Lewis E.E."/>
            <person name="Goodrich-Blair H."/>
            <person name="Stock S.P."/>
            <person name="Adams B.J."/>
            <person name="Sternberg P.W."/>
            <person name="Mortazavi A."/>
        </authorList>
    </citation>
    <scope>NUCLEOTIDE SEQUENCE [LARGE SCALE GENOMIC DNA]</scope>
    <source>
        <strain evidence="1 2">ALL</strain>
    </source>
</reference>
<evidence type="ECO:0000313" key="1">
    <source>
        <dbReference type="EMBL" id="TKR61704.1"/>
    </source>
</evidence>
<reference evidence="1 2" key="2">
    <citation type="journal article" date="2019" name="G3 (Bethesda)">
        <title>Hybrid Assembly of the Genome of the Entomopathogenic Nematode Steinernema carpocapsae Identifies the X-Chromosome.</title>
        <authorList>
            <person name="Serra L."/>
            <person name="Macchietto M."/>
            <person name="Macias-Munoz A."/>
            <person name="McGill C.J."/>
            <person name="Rodriguez I.M."/>
            <person name="Rodriguez B."/>
            <person name="Murad R."/>
            <person name="Mortazavi A."/>
        </authorList>
    </citation>
    <scope>NUCLEOTIDE SEQUENCE [LARGE SCALE GENOMIC DNA]</scope>
    <source>
        <strain evidence="1 2">ALL</strain>
    </source>
</reference>
<evidence type="ECO:0000313" key="2">
    <source>
        <dbReference type="Proteomes" id="UP000298663"/>
    </source>
</evidence>
<sequence length="106" mass="11947">MLPSFARCLREKKLVLIAPLLPMIIVSFSAQLNHFFRGLLVLKSVKNTRKRAYQHTGLIASLLNLSDDRYSAIFRCSQIGFLSIASFPCAEVIDLECKQAMDRSSL</sequence>
<proteinExistence type="predicted"/>
<dbReference type="EMBL" id="AZBU02000011">
    <property type="protein sequence ID" value="TKR61704.1"/>
    <property type="molecule type" value="Genomic_DNA"/>
</dbReference>
<comment type="caution">
    <text evidence="1">The sequence shown here is derived from an EMBL/GenBank/DDBJ whole genome shotgun (WGS) entry which is preliminary data.</text>
</comment>
<gene>
    <name evidence="1" type="ORF">L596_028784</name>
</gene>